<reference evidence="4" key="1">
    <citation type="submission" date="2025-08" db="UniProtKB">
        <authorList>
            <consortium name="RefSeq"/>
        </authorList>
    </citation>
    <scope>IDENTIFICATION</scope>
    <source>
        <strain evidence="4">11010-0011.00</strain>
        <tissue evidence="4">Whole body</tissue>
    </source>
</reference>
<name>A0A6J2TH48_DROLE</name>
<organism evidence="3 4">
    <name type="scientific">Drosophila lebanonensis</name>
    <name type="common">Fruit fly</name>
    <name type="synonym">Scaptodrosophila lebanonensis</name>
    <dbReference type="NCBI Taxonomy" id="7225"/>
    <lineage>
        <taxon>Eukaryota</taxon>
        <taxon>Metazoa</taxon>
        <taxon>Ecdysozoa</taxon>
        <taxon>Arthropoda</taxon>
        <taxon>Hexapoda</taxon>
        <taxon>Insecta</taxon>
        <taxon>Pterygota</taxon>
        <taxon>Neoptera</taxon>
        <taxon>Endopterygota</taxon>
        <taxon>Diptera</taxon>
        <taxon>Brachycera</taxon>
        <taxon>Muscomorpha</taxon>
        <taxon>Ephydroidea</taxon>
        <taxon>Drosophilidae</taxon>
        <taxon>Scaptodrosophila</taxon>
    </lineage>
</organism>
<feature type="region of interest" description="Disordered" evidence="1">
    <location>
        <begin position="29"/>
        <end position="99"/>
    </location>
</feature>
<protein>
    <submittedName>
        <fullName evidence="4">Probable serine/threonine-protein kinase DDB_G0280133</fullName>
    </submittedName>
</protein>
<sequence>MHFWIDKRSQQCGFGRSRVAASLSHAGNGLSYCHPPRRSKSSSNHSSGAGVSNSTNSQTQVLPSVHRSQAQQYQLGSSDGLAGSSARHYSNNNIPQSQNYISQLNNNSAGTVISTPASNNNHTSIATSSAAVLTGSGTVVPMTTRSNHHSMRCQPRQQQHQHRQLPQQHQQHLQYSYHHPQFGNMAVRHHTNGSYSYDSQQQYRQQQQHYQQLQQHHGVNAEATYSPCHTSSSTTSTRQTTVHVTPHRHNSSNNMRHSTEPITAVPPQNTAVSGNNNILQQPRHAVLQHTDSQLLPSHLKCGMCASLALASLFVGGAKFYIDHQGTGLEVLIFCIFSATFFLAACTISLCRIPKSLITSHTDLHAVCRNGVAASTSGSYVRGQENNDMQYQDDRPTATIATTATAATVGPPPYHIAILLPEQTQAGLEISLDESPPPSYDKILI</sequence>
<evidence type="ECO:0000256" key="1">
    <source>
        <dbReference type="SAM" id="MobiDB-lite"/>
    </source>
</evidence>
<dbReference type="AlphaFoldDB" id="A0A6J2TH48"/>
<feature type="compositionally biased region" description="Low complexity" evidence="1">
    <location>
        <begin position="225"/>
        <end position="241"/>
    </location>
</feature>
<dbReference type="Proteomes" id="UP000504634">
    <property type="component" value="Unplaced"/>
</dbReference>
<accession>A0A6J2TH48</accession>
<evidence type="ECO:0000256" key="2">
    <source>
        <dbReference type="SAM" id="Phobius"/>
    </source>
</evidence>
<evidence type="ECO:0000313" key="4">
    <source>
        <dbReference type="RefSeq" id="XP_030375334.1"/>
    </source>
</evidence>
<gene>
    <name evidence="4" type="primary">LOC115624676</name>
</gene>
<keyword evidence="4" id="KW-0808">Transferase</keyword>
<feature type="compositionally biased region" description="Low complexity" evidence="1">
    <location>
        <begin position="154"/>
        <end position="173"/>
    </location>
</feature>
<feature type="compositionally biased region" description="Low complexity" evidence="1">
    <location>
        <begin position="41"/>
        <end position="54"/>
    </location>
</feature>
<feature type="compositionally biased region" description="Low complexity" evidence="1">
    <location>
        <begin position="75"/>
        <end position="86"/>
    </location>
</feature>
<keyword evidence="3" id="KW-1185">Reference proteome</keyword>
<evidence type="ECO:0000313" key="3">
    <source>
        <dbReference type="Proteomes" id="UP000504634"/>
    </source>
</evidence>
<dbReference type="OrthoDB" id="7683804at2759"/>
<feature type="region of interest" description="Disordered" evidence="1">
    <location>
        <begin position="225"/>
        <end position="261"/>
    </location>
</feature>
<keyword evidence="2" id="KW-0472">Membrane</keyword>
<keyword evidence="2" id="KW-0812">Transmembrane</keyword>
<feature type="compositionally biased region" description="Polar residues" evidence="1">
    <location>
        <begin position="87"/>
        <end position="99"/>
    </location>
</feature>
<feature type="compositionally biased region" description="Polar residues" evidence="1">
    <location>
        <begin position="55"/>
        <end position="74"/>
    </location>
</feature>
<keyword evidence="2" id="KW-1133">Transmembrane helix</keyword>
<dbReference type="GO" id="GO:0016301">
    <property type="term" value="F:kinase activity"/>
    <property type="evidence" value="ECO:0007669"/>
    <property type="project" value="UniProtKB-KW"/>
</dbReference>
<feature type="region of interest" description="Disordered" evidence="1">
    <location>
        <begin position="139"/>
        <end position="173"/>
    </location>
</feature>
<feature type="transmembrane region" description="Helical" evidence="2">
    <location>
        <begin position="327"/>
        <end position="350"/>
    </location>
</feature>
<keyword evidence="4" id="KW-0418">Kinase</keyword>
<dbReference type="RefSeq" id="XP_030375334.1">
    <property type="nucleotide sequence ID" value="XM_030519474.1"/>
</dbReference>
<proteinExistence type="predicted"/>
<dbReference type="GeneID" id="115624676"/>